<feature type="transmembrane region" description="Helical" evidence="2">
    <location>
        <begin position="183"/>
        <end position="202"/>
    </location>
</feature>
<gene>
    <name evidence="3" type="ORF">D6D01_04711</name>
</gene>
<dbReference type="InterPro" id="IPR021840">
    <property type="entry name" value="DUF3433"/>
</dbReference>
<sequence>MSRNSFDSQDIFAGNSTSEFPMLDVPSHRSTFPDCSAPPTTRCPTHDLFVAVSPPYGFSRSENSSMQPNFGTNSTEVLTPIGAEARFSTWSTFRTNEHETIPTAIPTDQANGAYNPLGPTNRAVFKPISQPPDYTPLTFRPKMLTRRVLFPIVALYTFALITLGHLIYRRCSRHVWTVHNVNYYLAACYLPAILGVLTTIVFSNTISTLRRMLPFIHMADQGHPTIKHKAAQGMCARYFPLSRSFLDWRIGLLNISSFVVQFTIAAKATLFYVEETEHGAWLISVRLSSAVYLSLTYLVVTCVTVFVTFKYADCNTGLKNDWDPTSLADLMQLLVINDTRPSLEHALDYSRWRIMVAASTVKHRIGYWEMSLPGQRKPTIVYGIHSDGSDNTIPCPGHVQRFRGFLEPYGSPDLIQSNGSSDITSTMQPESVRCANGCKDYPYKKGPFLDELSFSYIYILNLLAYVACLAWILIRIWFYDGIVLQTVTWLIQSNNIAIAPNSTEFVSPGSTVVQIHNMFIHDKAADSRDLLAFILLRLGPINIMSLIGRSIKVLDTHHRWTQPFTNMYNGPASASSVLSQDYMTVSPLSVIFQAWENGHHKVVFFGVLSALDWVPALIVTGLCAVTETGSGVIVRISPTAACLGILWSIAYIYALSCAWPAQKRKLPRDVGSLYDLLCLFHDSELRWLPQFMHAATSKSMTKRWLHSSLVTSSHEISFGVMGGPDNQHCGFDLAQHVRCVIPNPGFRDRAGEALGLSTRSRQSSPAADEEAPIELDNVGGASVVRHRRVQSDEALLPAGVSSAIDQ</sequence>
<dbReference type="Proteomes" id="UP000306584">
    <property type="component" value="Unassembled WGS sequence"/>
</dbReference>
<protein>
    <submittedName>
        <fullName evidence="3">Uncharacterized protein</fullName>
    </submittedName>
</protein>
<proteinExistence type="predicted"/>
<reference evidence="3 4" key="1">
    <citation type="submission" date="2018-10" db="EMBL/GenBank/DDBJ databases">
        <title>Fifty Aureobasidium pullulans genomes reveal a recombining polyextremotolerant generalist.</title>
        <authorList>
            <person name="Gostincar C."/>
            <person name="Turk M."/>
            <person name="Zajc J."/>
            <person name="Gunde-Cimerman N."/>
        </authorList>
    </citation>
    <scope>NUCLEOTIDE SEQUENCE [LARGE SCALE GENOMIC DNA]</scope>
    <source>
        <strain evidence="3 4">EXF-6604</strain>
    </source>
</reference>
<evidence type="ECO:0000313" key="4">
    <source>
        <dbReference type="Proteomes" id="UP000306584"/>
    </source>
</evidence>
<evidence type="ECO:0000313" key="3">
    <source>
        <dbReference type="EMBL" id="THY25946.1"/>
    </source>
</evidence>
<feature type="transmembrane region" description="Helical" evidence="2">
    <location>
        <begin position="454"/>
        <end position="478"/>
    </location>
</feature>
<feature type="transmembrane region" description="Helical" evidence="2">
    <location>
        <begin position="148"/>
        <end position="168"/>
    </location>
</feature>
<dbReference type="AlphaFoldDB" id="A0A4S9L9K1"/>
<dbReference type="EMBL" id="QZBD01000161">
    <property type="protein sequence ID" value="THY25946.1"/>
    <property type="molecule type" value="Genomic_DNA"/>
</dbReference>
<comment type="caution">
    <text evidence="3">The sequence shown here is derived from an EMBL/GenBank/DDBJ whole genome shotgun (WGS) entry which is preliminary data.</text>
</comment>
<feature type="transmembrane region" description="Helical" evidence="2">
    <location>
        <begin position="632"/>
        <end position="654"/>
    </location>
</feature>
<keyword evidence="2" id="KW-0472">Membrane</keyword>
<evidence type="ECO:0000256" key="1">
    <source>
        <dbReference type="SAM" id="MobiDB-lite"/>
    </source>
</evidence>
<dbReference type="PANTHER" id="PTHR37544">
    <property type="entry name" value="SPRAY-RELATED"/>
    <property type="match status" value="1"/>
</dbReference>
<feature type="transmembrane region" description="Helical" evidence="2">
    <location>
        <begin position="290"/>
        <end position="309"/>
    </location>
</feature>
<accession>A0A4S9L9K1</accession>
<evidence type="ECO:0000256" key="2">
    <source>
        <dbReference type="SAM" id="Phobius"/>
    </source>
</evidence>
<feature type="transmembrane region" description="Helical" evidence="2">
    <location>
        <begin position="602"/>
        <end position="625"/>
    </location>
</feature>
<feature type="transmembrane region" description="Helical" evidence="2">
    <location>
        <begin position="250"/>
        <end position="270"/>
    </location>
</feature>
<name>A0A4S9L9K1_AURPU</name>
<dbReference type="Pfam" id="PF11915">
    <property type="entry name" value="DUF3433"/>
    <property type="match status" value="1"/>
</dbReference>
<keyword evidence="2" id="KW-1133">Transmembrane helix</keyword>
<keyword evidence="2" id="KW-0812">Transmembrane</keyword>
<organism evidence="3 4">
    <name type="scientific">Aureobasidium pullulans</name>
    <name type="common">Black yeast</name>
    <name type="synonym">Pullularia pullulans</name>
    <dbReference type="NCBI Taxonomy" id="5580"/>
    <lineage>
        <taxon>Eukaryota</taxon>
        <taxon>Fungi</taxon>
        <taxon>Dikarya</taxon>
        <taxon>Ascomycota</taxon>
        <taxon>Pezizomycotina</taxon>
        <taxon>Dothideomycetes</taxon>
        <taxon>Dothideomycetidae</taxon>
        <taxon>Dothideales</taxon>
        <taxon>Saccotheciaceae</taxon>
        <taxon>Aureobasidium</taxon>
    </lineage>
</organism>
<feature type="region of interest" description="Disordered" evidence="1">
    <location>
        <begin position="756"/>
        <end position="779"/>
    </location>
</feature>